<evidence type="ECO:0000256" key="12">
    <source>
        <dbReference type="SAM" id="Coils"/>
    </source>
</evidence>
<feature type="compositionally biased region" description="Basic and acidic residues" evidence="13">
    <location>
        <begin position="776"/>
        <end position="802"/>
    </location>
</feature>
<dbReference type="Gene3D" id="2.60.120.260">
    <property type="entry name" value="Galactose-binding domain-like"/>
    <property type="match status" value="1"/>
</dbReference>
<dbReference type="PROSITE" id="PS00018">
    <property type="entry name" value="EF_HAND_1"/>
    <property type="match status" value="1"/>
</dbReference>
<dbReference type="InterPro" id="IPR018247">
    <property type="entry name" value="EF_Hand_1_Ca_BS"/>
</dbReference>
<dbReference type="SUPFAM" id="SSF51445">
    <property type="entry name" value="(Trans)glycosidases"/>
    <property type="match status" value="1"/>
</dbReference>
<organism evidence="16 17">
    <name type="scientific">Pocillopora damicornis</name>
    <name type="common">Cauliflower coral</name>
    <name type="synonym">Millepora damicornis</name>
    <dbReference type="NCBI Taxonomy" id="46731"/>
    <lineage>
        <taxon>Eukaryota</taxon>
        <taxon>Metazoa</taxon>
        <taxon>Cnidaria</taxon>
        <taxon>Anthozoa</taxon>
        <taxon>Hexacorallia</taxon>
        <taxon>Scleractinia</taxon>
        <taxon>Astrocoeniina</taxon>
        <taxon>Pocilloporidae</taxon>
        <taxon>Pocillopora</taxon>
    </lineage>
</organism>
<keyword evidence="10" id="KW-0539">Nucleus</keyword>
<keyword evidence="12" id="KW-0175">Coiled coil</keyword>
<dbReference type="CDD" id="cd00052">
    <property type="entry name" value="EH"/>
    <property type="match status" value="1"/>
</dbReference>
<evidence type="ECO:0000256" key="11">
    <source>
        <dbReference type="ARBA" id="ARBA00023295"/>
    </source>
</evidence>
<dbReference type="GO" id="GO:0005634">
    <property type="term" value="C:nucleus"/>
    <property type="evidence" value="ECO:0007669"/>
    <property type="project" value="UniProtKB-SubCell"/>
</dbReference>
<feature type="compositionally biased region" description="Basic and acidic residues" evidence="13">
    <location>
        <begin position="276"/>
        <end position="288"/>
    </location>
</feature>
<evidence type="ECO:0000313" key="17">
    <source>
        <dbReference type="Proteomes" id="UP000275408"/>
    </source>
</evidence>
<feature type="region of interest" description="Disordered" evidence="13">
    <location>
        <begin position="597"/>
        <end position="905"/>
    </location>
</feature>
<feature type="coiled-coil region" evidence="12">
    <location>
        <begin position="913"/>
        <end position="940"/>
    </location>
</feature>
<feature type="region of interest" description="Disordered" evidence="13">
    <location>
        <begin position="477"/>
        <end position="551"/>
    </location>
</feature>
<protein>
    <recommendedName>
        <fullName evidence="5">alpha-L-fucosidase</fullName>
        <ecNumber evidence="5">3.2.1.51</ecNumber>
    </recommendedName>
</protein>
<feature type="region of interest" description="Disordered" evidence="13">
    <location>
        <begin position="423"/>
        <end position="464"/>
    </location>
</feature>
<feature type="region of interest" description="Disordered" evidence="13">
    <location>
        <begin position="1"/>
        <end position="59"/>
    </location>
</feature>
<dbReference type="PANTHER" id="PTHR18842:SF2">
    <property type="entry name" value="INTERLEUKIN-1 RECEPTOR-ASSOCIATED KINASE 1-BINDING PROTEIN 1"/>
    <property type="match status" value="1"/>
</dbReference>
<feature type="compositionally biased region" description="Polar residues" evidence="13">
    <location>
        <begin position="840"/>
        <end position="858"/>
    </location>
</feature>
<proteinExistence type="inferred from homology"/>
<accession>A0A3M6UME9</accession>
<keyword evidence="11" id="KW-0326">Glycosidase</keyword>
<feature type="domain" description="EH" evidence="14">
    <location>
        <begin position="331"/>
        <end position="420"/>
    </location>
</feature>
<comment type="similarity">
    <text evidence="3">Belongs to the IRAK1BP1 family.</text>
</comment>
<feature type="compositionally biased region" description="Basic and acidic residues" evidence="13">
    <location>
        <begin position="886"/>
        <end position="902"/>
    </location>
</feature>
<dbReference type="InterPro" id="IPR000261">
    <property type="entry name" value="EH_dom"/>
</dbReference>
<keyword evidence="8" id="KW-0378">Hydrolase</keyword>
<evidence type="ECO:0000256" key="3">
    <source>
        <dbReference type="ARBA" id="ARBA00005509"/>
    </source>
</evidence>
<evidence type="ECO:0000256" key="5">
    <source>
        <dbReference type="ARBA" id="ARBA00012662"/>
    </source>
</evidence>
<evidence type="ECO:0000256" key="1">
    <source>
        <dbReference type="ARBA" id="ARBA00004123"/>
    </source>
</evidence>
<dbReference type="SMART" id="SM00027">
    <property type="entry name" value="EH"/>
    <property type="match status" value="1"/>
</dbReference>
<dbReference type="GO" id="GO:0005737">
    <property type="term" value="C:cytoplasm"/>
    <property type="evidence" value="ECO:0007669"/>
    <property type="project" value="UniProtKB-SubCell"/>
</dbReference>
<comment type="similarity">
    <text evidence="4">Belongs to the glycosyl hydrolase 29 family.</text>
</comment>
<dbReference type="OrthoDB" id="6365554at2759"/>
<feature type="compositionally biased region" description="Basic and acidic residues" evidence="13">
    <location>
        <begin position="41"/>
        <end position="51"/>
    </location>
</feature>
<dbReference type="Pfam" id="PF04402">
    <property type="entry name" value="SIMPL"/>
    <property type="match status" value="1"/>
</dbReference>
<feature type="domain" description="EF-hand" evidence="15">
    <location>
        <begin position="364"/>
        <end position="399"/>
    </location>
</feature>
<dbReference type="InterPro" id="IPR002048">
    <property type="entry name" value="EF_hand_dom"/>
</dbReference>
<evidence type="ECO:0000313" key="16">
    <source>
        <dbReference type="EMBL" id="RMX54863.1"/>
    </source>
</evidence>
<dbReference type="InterPro" id="IPR000933">
    <property type="entry name" value="Glyco_hydro_29"/>
</dbReference>
<comment type="caution">
    <text evidence="16">The sequence shown here is derived from an EMBL/GenBank/DDBJ whole genome shotgun (WGS) entry which is preliminary data.</text>
</comment>
<feature type="compositionally biased region" description="Basic and acidic residues" evidence="13">
    <location>
        <begin position="487"/>
        <end position="496"/>
    </location>
</feature>
<feature type="compositionally biased region" description="Polar residues" evidence="13">
    <location>
        <begin position="454"/>
        <end position="464"/>
    </location>
</feature>
<dbReference type="Gene3D" id="3.30.110.170">
    <property type="entry name" value="Protein of unknown function (DUF541), domain 1"/>
    <property type="match status" value="1"/>
</dbReference>
<dbReference type="InterPro" id="IPR030312">
    <property type="entry name" value="IRAK1BP1"/>
</dbReference>
<gene>
    <name evidence="16" type="ORF">pdam_00011167</name>
</gene>
<dbReference type="Pfam" id="PF01120">
    <property type="entry name" value="Alpha_L_fucos"/>
    <property type="match status" value="1"/>
</dbReference>
<dbReference type="InterPro" id="IPR017853">
    <property type="entry name" value="GH"/>
</dbReference>
<dbReference type="GO" id="GO:0004560">
    <property type="term" value="F:alpha-L-fucosidase activity"/>
    <property type="evidence" value="ECO:0007669"/>
    <property type="project" value="UniProtKB-EC"/>
</dbReference>
<dbReference type="Proteomes" id="UP000275408">
    <property type="component" value="Unassembled WGS sequence"/>
</dbReference>
<evidence type="ECO:0000259" key="15">
    <source>
        <dbReference type="PROSITE" id="PS50222"/>
    </source>
</evidence>
<evidence type="ECO:0000256" key="4">
    <source>
        <dbReference type="ARBA" id="ARBA00007951"/>
    </source>
</evidence>
<dbReference type="GO" id="GO:0043123">
    <property type="term" value="P:positive regulation of canonical NF-kappaB signal transduction"/>
    <property type="evidence" value="ECO:0007669"/>
    <property type="project" value="InterPro"/>
</dbReference>
<feature type="compositionally biased region" description="Basic and acidic residues" evidence="13">
    <location>
        <begin position="656"/>
        <end position="685"/>
    </location>
</feature>
<dbReference type="InterPro" id="IPR057739">
    <property type="entry name" value="Glyco_hydro_29_N"/>
</dbReference>
<name>A0A3M6UME9_POCDA</name>
<evidence type="ECO:0000256" key="2">
    <source>
        <dbReference type="ARBA" id="ARBA00004496"/>
    </source>
</evidence>
<sequence length="1623" mass="180717">MNRTLLVEEGDDEVANRQDKKKREKEKFVESADKKKKMTFKKADGKKDVHHNSSITGSSKVQPAEMVDMAAVNPDPDGITSPVGSPAVTVPGTGVYPGNIVIPPPPRSTAIQQVPSQHLQQRGNWPQQSQQQMPAVYMVPAQQAHFITTPFQSPGPPPQQISGQFVTQSYQQGHYAGAQYHQTIPVGPPVQGVVYSGQVIAGSHHGNVLARTQSLPVSTGEQIQSSGQPGWAVKPPARTWMQDKNNANTTNNTQWAAFPPSASLQQIPVVNELDEEHSSSDEDVDRSSSPELAGEEGEVLLRAPSLASFAESVSSIEEESEDNVWCILPDQREYYTKQFLRLQPAIDGVVKGPRARDFFMKSGLPVEVLSKIWHLSDLNKDNALNLDEFCIAMHLVVAMRHGLELPLTLPTVLLPEKSEVDMCPIDVPPQTDEGEEPESIRRNVSSPEHWLRFSGSSGSTAQHTKFNNLPMRRKALSVVQASPSHGALKESEDSAGRPRSLSDPASVEDASTDGQSSKIINLGNPVSPLQVNMPSTPAQQGDVPHTGPLSPTHVTAEIEIARPRAAVKPSLLDALPGQLLPPPSGKQARDGWTPTNKFIYQASPRQKDSSSPEPSESPPSSPEEDTPTSPLSPEGMRTPSPPPLAQEEQEEEEPKEEAGKEEVVYRVNRRSGERPRSTGDVKLNTKSDSGLVTTPVEEEGQSSVSSEGKKDPPPPPPRNKKGHSRSSSLDLNKLFATKAKENRGTPPSPSSSFSSQTSDSAAPAKSEPNTPRHRKENSAEQEKVVADQEKVEKQEDFADFSRFESFVEAQEGEGTRGSSTRPGIHRRSFSLDHSHELGWSRSTPAQKASNEGVTTAASRPTHAQEALPRPVPKLKPPSPPTLKQGRRVDKDGEKERKLKTEPPKVVVRPLTKEDKLNSRINDLKEKNAVLSKVNSELQEELKTIRTGHVVPVDTFNPEELSTDQWLEAAKSFGAKYILFSIDHFSGFLMWPTATDYKYSVKYTKWRDGKGNVLADFIKSCRKYGLEYGYFYSVHNNWYMGVDNYTTGVPATQEYYKKVVEEQMRELFNATSPYKDPFYIWFDAGIVPKVSPDIGPIIRKLASNSICDECPTFSGNQGLHWVGNEKAFAPLPQWYAVPKGKCSKKTPDGKIIQGSPYGQLFCPANCDTVIREHFWFWQPDTEYSVKSVRRLLSEYLTSVGHGCTLILNLNPDTRGLVPEEDRKAYEKLGKAIALLYKDPVKKSFKPRLKIGKKKIWKFTAFRSLNGSVILMEDIERYGQLVMKYELKLKTKDGWISTPELGSTIGHKRIHPFPKDLANKTVSAVSLRINKLVTKRRSIVLREVSVYNWNEAAKPVTAHISASSAFLGYFCYEMSRLEPRKHSPAKVFAEFTSMSENEGVNPEKMDSKLEGAFDNRREIQIFETGEVTLPPDKAKVSIVCSNTKESVEVVKTSVNRRVDYVLQTLKSHHVKDFIVHKILNRINNLYQMEIEVVVEFSDFSKCEEVCNLLVEKLDETVKVSSPVLYHTASKLESLRRQACVCAVRNAKSKALEVVQMFNQSLGPPILIREEHYEEFVGNSREMSLENKDMEQLTFQEKVAVATVTVTVKIFAIFEIREKMKARKQK</sequence>
<feature type="compositionally biased region" description="Low complexity" evidence="13">
    <location>
        <begin position="750"/>
        <end position="760"/>
    </location>
</feature>
<dbReference type="InterPro" id="IPR007497">
    <property type="entry name" value="SIMPL/DUF541"/>
</dbReference>
<evidence type="ECO:0000256" key="8">
    <source>
        <dbReference type="ARBA" id="ARBA00022801"/>
    </source>
</evidence>
<dbReference type="PROSITE" id="PS50031">
    <property type="entry name" value="EH"/>
    <property type="match status" value="1"/>
</dbReference>
<keyword evidence="7" id="KW-0732">Signal</keyword>
<dbReference type="Gene3D" id="3.20.20.80">
    <property type="entry name" value="Glycosidases"/>
    <property type="match status" value="1"/>
</dbReference>
<dbReference type="Pfam" id="PF12763">
    <property type="entry name" value="EH"/>
    <property type="match status" value="1"/>
</dbReference>
<feature type="compositionally biased region" description="Pro residues" evidence="13">
    <location>
        <begin position="869"/>
        <end position="880"/>
    </location>
</feature>
<keyword evidence="9" id="KW-0106">Calcium</keyword>
<dbReference type="PROSITE" id="PS50222">
    <property type="entry name" value="EF_HAND_2"/>
    <property type="match status" value="1"/>
</dbReference>
<dbReference type="GO" id="GO:0005975">
    <property type="term" value="P:carbohydrate metabolic process"/>
    <property type="evidence" value="ECO:0007669"/>
    <property type="project" value="InterPro"/>
</dbReference>
<keyword evidence="17" id="KW-1185">Reference proteome</keyword>
<dbReference type="GO" id="GO:0005509">
    <property type="term" value="F:calcium ion binding"/>
    <property type="evidence" value="ECO:0007669"/>
    <property type="project" value="InterPro"/>
</dbReference>
<evidence type="ECO:0000259" key="14">
    <source>
        <dbReference type="PROSITE" id="PS50031"/>
    </source>
</evidence>
<evidence type="ECO:0000256" key="6">
    <source>
        <dbReference type="ARBA" id="ARBA00022490"/>
    </source>
</evidence>
<evidence type="ECO:0000256" key="9">
    <source>
        <dbReference type="ARBA" id="ARBA00022837"/>
    </source>
</evidence>
<dbReference type="GO" id="GO:0006955">
    <property type="term" value="P:immune response"/>
    <property type="evidence" value="ECO:0007669"/>
    <property type="project" value="InterPro"/>
</dbReference>
<dbReference type="EC" id="3.2.1.51" evidence="5"/>
<dbReference type="Gene3D" id="1.10.238.10">
    <property type="entry name" value="EF-hand"/>
    <property type="match status" value="1"/>
</dbReference>
<evidence type="ECO:0000256" key="7">
    <source>
        <dbReference type="ARBA" id="ARBA00022729"/>
    </source>
</evidence>
<reference evidence="16 17" key="1">
    <citation type="journal article" date="2018" name="Sci. Rep.">
        <title>Comparative analysis of the Pocillopora damicornis genome highlights role of immune system in coral evolution.</title>
        <authorList>
            <person name="Cunning R."/>
            <person name="Bay R.A."/>
            <person name="Gillette P."/>
            <person name="Baker A.C."/>
            <person name="Traylor-Knowles N."/>
        </authorList>
    </citation>
    <scope>NUCLEOTIDE SEQUENCE [LARGE SCALE GENOMIC DNA]</scope>
    <source>
        <strain evidence="16">RSMAS</strain>
        <tissue evidence="16">Whole animal</tissue>
    </source>
</reference>
<feature type="region of interest" description="Disordered" evidence="13">
    <location>
        <begin position="273"/>
        <end position="297"/>
    </location>
</feature>
<dbReference type="InterPro" id="IPR011992">
    <property type="entry name" value="EF-hand-dom_pair"/>
</dbReference>
<feature type="compositionally biased region" description="Basic and acidic residues" evidence="13">
    <location>
        <begin position="829"/>
        <end position="838"/>
    </location>
</feature>
<dbReference type="SUPFAM" id="SSF47473">
    <property type="entry name" value="EF-hand"/>
    <property type="match status" value="1"/>
</dbReference>
<dbReference type="SMART" id="SM00812">
    <property type="entry name" value="Alpha_L_fucos"/>
    <property type="match status" value="1"/>
</dbReference>
<dbReference type="PANTHER" id="PTHR18842">
    <property type="entry name" value="INTERLEUKIN-1 RECEPTOR-ASSOCIATED KINASE 1-BINDING PROTEIN 1"/>
    <property type="match status" value="1"/>
</dbReference>
<keyword evidence="6" id="KW-0963">Cytoplasm</keyword>
<feature type="compositionally biased region" description="Polar residues" evidence="13">
    <location>
        <begin position="527"/>
        <end position="539"/>
    </location>
</feature>
<evidence type="ECO:0000256" key="10">
    <source>
        <dbReference type="ARBA" id="ARBA00023242"/>
    </source>
</evidence>
<dbReference type="Gene3D" id="3.30.70.2970">
    <property type="entry name" value="Protein of unknown function (DUF541), domain 2"/>
    <property type="match status" value="1"/>
</dbReference>
<dbReference type="EMBL" id="RCHS01001178">
    <property type="protein sequence ID" value="RMX54863.1"/>
    <property type="molecule type" value="Genomic_DNA"/>
</dbReference>
<evidence type="ECO:0000256" key="13">
    <source>
        <dbReference type="SAM" id="MobiDB-lite"/>
    </source>
</evidence>
<comment type="subcellular location">
    <subcellularLocation>
        <location evidence="2">Cytoplasm</location>
    </subcellularLocation>
    <subcellularLocation>
        <location evidence="1">Nucleus</location>
    </subcellularLocation>
</comment>